<dbReference type="EMBL" id="JAQQWK010000006">
    <property type="protein sequence ID" value="KAK8038460.1"/>
    <property type="molecule type" value="Genomic_DNA"/>
</dbReference>
<evidence type="ECO:0000313" key="3">
    <source>
        <dbReference type="Proteomes" id="UP001444661"/>
    </source>
</evidence>
<evidence type="ECO:0008006" key="4">
    <source>
        <dbReference type="Google" id="ProtNLM"/>
    </source>
</evidence>
<reference evidence="2 3" key="1">
    <citation type="submission" date="2023-01" db="EMBL/GenBank/DDBJ databases">
        <title>Analysis of 21 Apiospora genomes using comparative genomics revels a genus with tremendous synthesis potential of carbohydrate active enzymes and secondary metabolites.</title>
        <authorList>
            <person name="Sorensen T."/>
        </authorList>
    </citation>
    <scope>NUCLEOTIDE SEQUENCE [LARGE SCALE GENOMIC DNA]</scope>
    <source>
        <strain evidence="2 3">CBS 33761</strain>
    </source>
</reference>
<comment type="caution">
    <text evidence="2">The sequence shown here is derived from an EMBL/GenBank/DDBJ whole genome shotgun (WGS) entry which is preliminary data.</text>
</comment>
<dbReference type="InterPro" id="IPR036852">
    <property type="entry name" value="Peptidase_S8/S53_dom_sf"/>
</dbReference>
<keyword evidence="3" id="KW-1185">Reference proteome</keyword>
<organism evidence="2 3">
    <name type="scientific">Apiospora rasikravindrae</name>
    <dbReference type="NCBI Taxonomy" id="990691"/>
    <lineage>
        <taxon>Eukaryota</taxon>
        <taxon>Fungi</taxon>
        <taxon>Dikarya</taxon>
        <taxon>Ascomycota</taxon>
        <taxon>Pezizomycotina</taxon>
        <taxon>Sordariomycetes</taxon>
        <taxon>Xylariomycetidae</taxon>
        <taxon>Amphisphaeriales</taxon>
        <taxon>Apiosporaceae</taxon>
        <taxon>Apiospora</taxon>
    </lineage>
</organism>
<dbReference type="SUPFAM" id="SSF52743">
    <property type="entry name" value="Subtilisin-like"/>
    <property type="match status" value="1"/>
</dbReference>
<proteinExistence type="predicted"/>
<evidence type="ECO:0000256" key="1">
    <source>
        <dbReference type="SAM" id="MobiDB-lite"/>
    </source>
</evidence>
<protein>
    <recommendedName>
        <fullName evidence="4">Peptidase S8/S53 domain-containing protein</fullName>
    </recommendedName>
</protein>
<accession>A0ABR1SVW1</accession>
<sequence length="241" mass="27151">MPGWWDAYSSIFKNYVDIFAKLGVPVVICAGNDGYRKPDEHGHRPQVYHMNDVLPARISEPADSDKIGFIVVGGTSSTGKLWPPSTPEGSGSDPNGPPGYVHVAGLIANFMSEDPDQFQWKPNYGDAEGIQLVLRIKKNLIDLSYDRFERKDQDDPNDPLPYPLPTAVNVAYNGAWGPQIMPCAHPEFHNQFDQQLELIEYCQWISVRNTLGFVNCVIRKLMVGFIDFFVKHRAHHIQAVR</sequence>
<dbReference type="Proteomes" id="UP001444661">
    <property type="component" value="Unassembled WGS sequence"/>
</dbReference>
<evidence type="ECO:0000313" key="2">
    <source>
        <dbReference type="EMBL" id="KAK8038460.1"/>
    </source>
</evidence>
<dbReference type="Gene3D" id="3.40.50.200">
    <property type="entry name" value="Peptidase S8/S53 domain"/>
    <property type="match status" value="1"/>
</dbReference>
<name>A0ABR1SVW1_9PEZI</name>
<feature type="region of interest" description="Disordered" evidence="1">
    <location>
        <begin position="78"/>
        <end position="98"/>
    </location>
</feature>
<gene>
    <name evidence="2" type="ORF">PG993_006871</name>
</gene>